<evidence type="ECO:0000256" key="1">
    <source>
        <dbReference type="SAM" id="MobiDB-lite"/>
    </source>
</evidence>
<feature type="non-terminal residue" evidence="3">
    <location>
        <position position="166"/>
    </location>
</feature>
<dbReference type="InterPro" id="IPR000210">
    <property type="entry name" value="BTB/POZ_dom"/>
</dbReference>
<name>A0AAV5WY41_9BILA</name>
<dbReference type="Pfam" id="PF00651">
    <property type="entry name" value="BTB"/>
    <property type="match status" value="1"/>
</dbReference>
<evidence type="ECO:0000259" key="2">
    <source>
        <dbReference type="Pfam" id="PF00651"/>
    </source>
</evidence>
<protein>
    <recommendedName>
        <fullName evidence="2">BTB domain-containing protein</fullName>
    </recommendedName>
</protein>
<dbReference type="Proteomes" id="UP001432322">
    <property type="component" value="Unassembled WGS sequence"/>
</dbReference>
<keyword evidence="4" id="KW-1185">Reference proteome</keyword>
<dbReference type="InterPro" id="IPR011333">
    <property type="entry name" value="SKP1/BTB/POZ_sf"/>
</dbReference>
<feature type="non-terminal residue" evidence="3">
    <location>
        <position position="1"/>
    </location>
</feature>
<reference evidence="3" key="1">
    <citation type="submission" date="2023-10" db="EMBL/GenBank/DDBJ databases">
        <title>Genome assembly of Pristionchus species.</title>
        <authorList>
            <person name="Yoshida K."/>
            <person name="Sommer R.J."/>
        </authorList>
    </citation>
    <scope>NUCLEOTIDE SEQUENCE</scope>
    <source>
        <strain evidence="3">RS5133</strain>
    </source>
</reference>
<gene>
    <name evidence="3" type="ORF">PFISCL1PPCAC_28298</name>
</gene>
<dbReference type="AlphaFoldDB" id="A0AAV5WY41"/>
<dbReference type="PANTHER" id="PTHR22744">
    <property type="entry name" value="HELIX LOOP HELIX PROTEIN 21-RELATED"/>
    <property type="match status" value="1"/>
</dbReference>
<dbReference type="CDD" id="cd18186">
    <property type="entry name" value="BTB_POZ_ZBTB_KLHL-like"/>
    <property type="match status" value="1"/>
</dbReference>
<feature type="domain" description="BTB" evidence="2">
    <location>
        <begin position="1"/>
        <end position="69"/>
    </location>
</feature>
<dbReference type="SUPFAM" id="SSF54695">
    <property type="entry name" value="POZ domain"/>
    <property type="match status" value="1"/>
</dbReference>
<accession>A0AAV5WY41</accession>
<evidence type="ECO:0000313" key="4">
    <source>
        <dbReference type="Proteomes" id="UP001432322"/>
    </source>
</evidence>
<feature type="region of interest" description="Disordered" evidence="1">
    <location>
        <begin position="147"/>
        <end position="166"/>
    </location>
</feature>
<proteinExistence type="predicted"/>
<comment type="caution">
    <text evidence="3">The sequence shown here is derived from an EMBL/GenBank/DDBJ whole genome shotgun (WGS) entry which is preliminary data.</text>
</comment>
<sequence>SMFYGSFKESTMETIFMQDLRKDYFEMVLNWLHRGGGEITELNVWGIMEVAHRFDITSVMDEAEKFLLNTNALTLNERLVMSDKFGLRCLRDKCFVEFSSIISIAALKDSAFWPELNPDTQQELLNNAVKIGAKAEEERARQAALNTYPSTYNQGPSTMHNYPNQN</sequence>
<dbReference type="Gene3D" id="3.30.710.10">
    <property type="entry name" value="Potassium Channel Kv1.1, Chain A"/>
    <property type="match status" value="1"/>
</dbReference>
<evidence type="ECO:0000313" key="3">
    <source>
        <dbReference type="EMBL" id="GMT37001.1"/>
    </source>
</evidence>
<dbReference type="PANTHER" id="PTHR22744:SF14">
    <property type="entry name" value="BTB DOMAIN-CONTAINING PROTEIN-RELATED"/>
    <property type="match status" value="1"/>
</dbReference>
<organism evidence="3 4">
    <name type="scientific">Pristionchus fissidentatus</name>
    <dbReference type="NCBI Taxonomy" id="1538716"/>
    <lineage>
        <taxon>Eukaryota</taxon>
        <taxon>Metazoa</taxon>
        <taxon>Ecdysozoa</taxon>
        <taxon>Nematoda</taxon>
        <taxon>Chromadorea</taxon>
        <taxon>Rhabditida</taxon>
        <taxon>Rhabditina</taxon>
        <taxon>Diplogasteromorpha</taxon>
        <taxon>Diplogasteroidea</taxon>
        <taxon>Neodiplogasteridae</taxon>
        <taxon>Pristionchus</taxon>
    </lineage>
</organism>
<dbReference type="EMBL" id="BTSY01000007">
    <property type="protein sequence ID" value="GMT37001.1"/>
    <property type="molecule type" value="Genomic_DNA"/>
</dbReference>